<dbReference type="SUPFAM" id="SSF53474">
    <property type="entry name" value="alpha/beta-Hydrolases"/>
    <property type="match status" value="1"/>
</dbReference>
<dbReference type="EMBL" id="JAPNKA010000001">
    <property type="protein sequence ID" value="MCY1083450.1"/>
    <property type="molecule type" value="Genomic_DNA"/>
</dbReference>
<reference evidence="2 3" key="1">
    <citation type="submission" date="2022-11" db="EMBL/GenBank/DDBJ databases">
        <title>Minimal conservation of predation-associated metabolite biosynthetic gene clusters underscores biosynthetic potential of Myxococcota including descriptions for ten novel species: Archangium lansinium sp. nov., Myxococcus landrumus sp. nov., Nannocystis bai.</title>
        <authorList>
            <person name="Ahearne A."/>
            <person name="Stevens C."/>
            <person name="Phillips K."/>
        </authorList>
    </citation>
    <scope>NUCLEOTIDE SEQUENCE [LARGE SCALE GENOMIC DNA]</scope>
    <source>
        <strain evidence="2 3">MIWBW</strain>
    </source>
</reference>
<accession>A0ABT4AP38</accession>
<dbReference type="RefSeq" id="WP_267541979.1">
    <property type="nucleotide sequence ID" value="NZ_JAPNKA010000001.1"/>
</dbReference>
<dbReference type="Pfam" id="PF01764">
    <property type="entry name" value="Lipase_3"/>
    <property type="match status" value="1"/>
</dbReference>
<evidence type="ECO:0000313" key="3">
    <source>
        <dbReference type="Proteomes" id="UP001207654"/>
    </source>
</evidence>
<feature type="domain" description="Fungal lipase-type" evidence="1">
    <location>
        <begin position="147"/>
        <end position="257"/>
    </location>
</feature>
<dbReference type="InterPro" id="IPR002921">
    <property type="entry name" value="Fungal_lipase-type"/>
</dbReference>
<evidence type="ECO:0000259" key="1">
    <source>
        <dbReference type="Pfam" id="PF01764"/>
    </source>
</evidence>
<sequence length="412" mass="44089">MQLPTLNLCQQAFILSHEANYLGNANESGLPFALAFELAEHLNKAVFPNLGGKWSLAWGPVVYAPLGVPANAMYVAANPDRSAYFVAIAGTNFNALLSDVILEDNCVIGAIPWAQAFPSLGGCNGPSGFDTPHISQGTQLGVNTLLNMVDNLTQKSLVDFLCSVGSSSSKTLIFTGHSLGGALAPTLALALATSKGTRFSTTNWGQVHVLPTAGPTPGDENFSKLFQQVFPPVSLGLAQDYFAWNQNIWNSLDAVPHAWVTSMISEIPSLYPAPWVTGTTGVPPQPMPSGLQKQLEGATMSSLLFGINALSPFTMLPNIQVKGTFNEQYPITGNDSDALSAAFMAQVGYQHVDAYAKFFSVHEQVTSVAQEGIRQRSAGMMAAIKRMAEKPKRRAAVEDMIQRLDKKVRNAG</sequence>
<organism evidence="2 3">
    <name type="scientific">Archangium lansingense</name>
    <dbReference type="NCBI Taxonomy" id="2995310"/>
    <lineage>
        <taxon>Bacteria</taxon>
        <taxon>Pseudomonadati</taxon>
        <taxon>Myxococcota</taxon>
        <taxon>Myxococcia</taxon>
        <taxon>Myxococcales</taxon>
        <taxon>Cystobacterineae</taxon>
        <taxon>Archangiaceae</taxon>
        <taxon>Archangium</taxon>
    </lineage>
</organism>
<protein>
    <recommendedName>
        <fullName evidence="1">Fungal lipase-type domain-containing protein</fullName>
    </recommendedName>
</protein>
<dbReference type="Gene3D" id="3.40.50.1820">
    <property type="entry name" value="alpha/beta hydrolase"/>
    <property type="match status" value="1"/>
</dbReference>
<dbReference type="Proteomes" id="UP001207654">
    <property type="component" value="Unassembled WGS sequence"/>
</dbReference>
<name>A0ABT4AP38_9BACT</name>
<proteinExistence type="predicted"/>
<comment type="caution">
    <text evidence="2">The sequence shown here is derived from an EMBL/GenBank/DDBJ whole genome shotgun (WGS) entry which is preliminary data.</text>
</comment>
<gene>
    <name evidence="2" type="ORF">OV287_54335</name>
</gene>
<evidence type="ECO:0000313" key="2">
    <source>
        <dbReference type="EMBL" id="MCY1083450.1"/>
    </source>
</evidence>
<keyword evidence="3" id="KW-1185">Reference proteome</keyword>
<dbReference type="InterPro" id="IPR029058">
    <property type="entry name" value="AB_hydrolase_fold"/>
</dbReference>